<dbReference type="AlphaFoldDB" id="A0A1H4RPC7"/>
<dbReference type="SUPFAM" id="SSF54690">
    <property type="entry name" value="Molybdopterin synthase subunit MoaE"/>
    <property type="match status" value="1"/>
</dbReference>
<dbReference type="Proteomes" id="UP000182652">
    <property type="component" value="Unassembled WGS sequence"/>
</dbReference>
<evidence type="ECO:0000313" key="2">
    <source>
        <dbReference type="Proteomes" id="UP000182652"/>
    </source>
</evidence>
<dbReference type="InterPro" id="IPR003448">
    <property type="entry name" value="Mopterin_biosynth_MoaE"/>
</dbReference>
<dbReference type="STRING" id="156980.SAMN04489745_2614"/>
<organism evidence="1 2">
    <name type="scientific">Arthrobacter woluwensis</name>
    <dbReference type="NCBI Taxonomy" id="156980"/>
    <lineage>
        <taxon>Bacteria</taxon>
        <taxon>Bacillati</taxon>
        <taxon>Actinomycetota</taxon>
        <taxon>Actinomycetes</taxon>
        <taxon>Micrococcales</taxon>
        <taxon>Micrococcaceae</taxon>
        <taxon>Arthrobacter</taxon>
    </lineage>
</organism>
<gene>
    <name evidence="1" type="ORF">SAMN04489745_2614</name>
</gene>
<dbReference type="Pfam" id="PF02391">
    <property type="entry name" value="MoaE"/>
    <property type="match status" value="1"/>
</dbReference>
<name>A0A1H4RPC7_9MICC</name>
<dbReference type="InterPro" id="IPR036563">
    <property type="entry name" value="MoaE_sf"/>
</dbReference>
<evidence type="ECO:0000313" key="1">
    <source>
        <dbReference type="EMBL" id="SEC33750.1"/>
    </source>
</evidence>
<keyword evidence="2" id="KW-1185">Reference proteome</keyword>
<reference evidence="1 2" key="1">
    <citation type="submission" date="2016-10" db="EMBL/GenBank/DDBJ databases">
        <authorList>
            <person name="de Groot N.N."/>
        </authorList>
    </citation>
    <scope>NUCLEOTIDE SEQUENCE [LARGE SCALE GENOMIC DNA]</scope>
    <source>
        <strain evidence="1 2">DSM 10495</strain>
    </source>
</reference>
<dbReference type="SMR" id="A0A1H4RPC7"/>
<accession>A0A1H4RPC7</accession>
<sequence>MTTENAQPTENARPAQHARVLFAELSSAPISADMALDAVSHDRAGAVVTFCGVVRDHDGGRSVDRLNYSAHPSAQEALDRIVAELGDTHGEATLWVSHRVGALSIGDAALVCAVATPHRREAFALCSDIVERVKAEVPIWKEQFFSDGTVEWVGV</sequence>
<dbReference type="GO" id="GO:0006777">
    <property type="term" value="P:Mo-molybdopterin cofactor biosynthetic process"/>
    <property type="evidence" value="ECO:0007669"/>
    <property type="project" value="InterPro"/>
</dbReference>
<dbReference type="CDD" id="cd00756">
    <property type="entry name" value="MoaE"/>
    <property type="match status" value="1"/>
</dbReference>
<proteinExistence type="predicted"/>
<dbReference type="RefSeq" id="WP_066215311.1">
    <property type="nucleotide sequence ID" value="NZ_FNSN01000003.1"/>
</dbReference>
<dbReference type="Gene3D" id="3.90.1170.40">
    <property type="entry name" value="Molybdopterin biosynthesis MoaE subunit"/>
    <property type="match status" value="1"/>
</dbReference>
<protein>
    <submittedName>
        <fullName evidence="1">Molybdopterin synthase subunit MoaE</fullName>
    </submittedName>
</protein>
<dbReference type="PANTHER" id="PTHR23404">
    <property type="entry name" value="MOLYBDOPTERIN SYNTHASE RELATED"/>
    <property type="match status" value="1"/>
</dbReference>
<dbReference type="EMBL" id="FNSN01000003">
    <property type="protein sequence ID" value="SEC33750.1"/>
    <property type="molecule type" value="Genomic_DNA"/>
</dbReference>